<feature type="compositionally biased region" description="Pro residues" evidence="1">
    <location>
        <begin position="253"/>
        <end position="262"/>
    </location>
</feature>
<name>A0A2P6VKX0_9CHLO</name>
<feature type="compositionally biased region" description="Low complexity" evidence="1">
    <location>
        <begin position="1828"/>
        <end position="1845"/>
    </location>
</feature>
<feature type="compositionally biased region" description="Low complexity" evidence="1">
    <location>
        <begin position="1770"/>
        <end position="1787"/>
    </location>
</feature>
<feature type="compositionally biased region" description="Low complexity" evidence="1">
    <location>
        <begin position="863"/>
        <end position="877"/>
    </location>
</feature>
<proteinExistence type="predicted"/>
<feature type="compositionally biased region" description="Pro residues" evidence="1">
    <location>
        <begin position="233"/>
        <end position="244"/>
    </location>
</feature>
<protein>
    <submittedName>
        <fullName evidence="4">BREAST CANCER SUSCEPTIBILITY 2-like protein B-like isoform X1</fullName>
    </submittedName>
</protein>
<evidence type="ECO:0000259" key="3">
    <source>
        <dbReference type="Pfam" id="PF09169"/>
    </source>
</evidence>
<dbReference type="OrthoDB" id="21095at2759"/>
<dbReference type="GO" id="GO:0000724">
    <property type="term" value="P:double-strand break repair via homologous recombination"/>
    <property type="evidence" value="ECO:0007669"/>
    <property type="project" value="InterPro"/>
</dbReference>
<feature type="compositionally biased region" description="Low complexity" evidence="1">
    <location>
        <begin position="893"/>
        <end position="922"/>
    </location>
</feature>
<feature type="compositionally biased region" description="Basic and acidic residues" evidence="1">
    <location>
        <begin position="576"/>
        <end position="589"/>
    </location>
</feature>
<feature type="region of interest" description="Disordered" evidence="1">
    <location>
        <begin position="1812"/>
        <end position="1878"/>
    </location>
</feature>
<feature type="region of interest" description="Disordered" evidence="1">
    <location>
        <begin position="362"/>
        <end position="399"/>
    </location>
</feature>
<dbReference type="InterPro" id="IPR036315">
    <property type="entry name" value="BRCA2_hlx_sf"/>
</dbReference>
<gene>
    <name evidence="4" type="ORF">C2E20_2233</name>
</gene>
<feature type="compositionally biased region" description="Pro residues" evidence="1">
    <location>
        <begin position="1042"/>
        <end position="1053"/>
    </location>
</feature>
<feature type="compositionally biased region" description="Low complexity" evidence="1">
    <location>
        <begin position="118"/>
        <end position="143"/>
    </location>
</feature>
<dbReference type="InterPro" id="IPR015187">
    <property type="entry name" value="BRCA2_OB_1"/>
</dbReference>
<feature type="compositionally biased region" description="Low complexity" evidence="1">
    <location>
        <begin position="263"/>
        <end position="326"/>
    </location>
</feature>
<feature type="compositionally biased region" description="Pro residues" evidence="1">
    <location>
        <begin position="1818"/>
        <end position="1827"/>
    </location>
</feature>
<keyword evidence="5" id="KW-1185">Reference proteome</keyword>
<dbReference type="Gene3D" id="2.40.50.140">
    <property type="entry name" value="Nucleic acid-binding proteins"/>
    <property type="match status" value="2"/>
</dbReference>
<dbReference type="InterPro" id="IPR015525">
    <property type="entry name" value="BRCA2"/>
</dbReference>
<dbReference type="SUPFAM" id="SSF50249">
    <property type="entry name" value="Nucleic acid-binding proteins"/>
    <property type="match status" value="2"/>
</dbReference>
<feature type="compositionally biased region" description="Low complexity" evidence="1">
    <location>
        <begin position="612"/>
        <end position="637"/>
    </location>
</feature>
<evidence type="ECO:0000313" key="5">
    <source>
        <dbReference type="Proteomes" id="UP000239649"/>
    </source>
</evidence>
<feature type="region of interest" description="Disordered" evidence="1">
    <location>
        <begin position="845"/>
        <end position="926"/>
    </location>
</feature>
<feature type="region of interest" description="Disordered" evidence="1">
    <location>
        <begin position="760"/>
        <end position="831"/>
    </location>
</feature>
<feature type="region of interest" description="Disordered" evidence="1">
    <location>
        <begin position="1011"/>
        <end position="1084"/>
    </location>
</feature>
<feature type="region of interest" description="Disordered" evidence="1">
    <location>
        <begin position="566"/>
        <end position="640"/>
    </location>
</feature>
<organism evidence="4 5">
    <name type="scientific">Micractinium conductrix</name>
    <dbReference type="NCBI Taxonomy" id="554055"/>
    <lineage>
        <taxon>Eukaryota</taxon>
        <taxon>Viridiplantae</taxon>
        <taxon>Chlorophyta</taxon>
        <taxon>core chlorophytes</taxon>
        <taxon>Trebouxiophyceae</taxon>
        <taxon>Chlorellales</taxon>
        <taxon>Chlorellaceae</taxon>
        <taxon>Chlorella clade</taxon>
        <taxon>Micractinium</taxon>
    </lineage>
</organism>
<feature type="compositionally biased region" description="Acidic residues" evidence="1">
    <location>
        <begin position="672"/>
        <end position="681"/>
    </location>
</feature>
<feature type="region of interest" description="Disordered" evidence="1">
    <location>
        <begin position="118"/>
        <end position="155"/>
    </location>
</feature>
<dbReference type="Pfam" id="PF09103">
    <property type="entry name" value="BRCA-2_OB1"/>
    <property type="match status" value="1"/>
</dbReference>
<dbReference type="PANTHER" id="PTHR11289:SF0">
    <property type="entry name" value="BREAST CANCER TYPE 2 SUSCEPTIBILITY PROTEIN"/>
    <property type="match status" value="1"/>
</dbReference>
<feature type="compositionally biased region" description="Low complexity" evidence="1">
    <location>
        <begin position="373"/>
        <end position="399"/>
    </location>
</feature>
<dbReference type="InterPro" id="IPR015252">
    <property type="entry name" value="BRCA2_hlx"/>
</dbReference>
<accession>A0A2P6VKX0</accession>
<feature type="region of interest" description="Disordered" evidence="1">
    <location>
        <begin position="185"/>
        <end position="336"/>
    </location>
</feature>
<feature type="compositionally biased region" description="Low complexity" evidence="1">
    <location>
        <begin position="684"/>
        <end position="717"/>
    </location>
</feature>
<feature type="region of interest" description="Disordered" evidence="1">
    <location>
        <begin position="661"/>
        <end position="729"/>
    </location>
</feature>
<feature type="domain" description="BRCA2 OB1" evidence="2">
    <location>
        <begin position="1233"/>
        <end position="1363"/>
    </location>
</feature>
<evidence type="ECO:0000256" key="1">
    <source>
        <dbReference type="SAM" id="MobiDB-lite"/>
    </source>
</evidence>
<feature type="compositionally biased region" description="Low complexity" evidence="1">
    <location>
        <begin position="1730"/>
        <end position="1757"/>
    </location>
</feature>
<feature type="compositionally biased region" description="Low complexity" evidence="1">
    <location>
        <begin position="802"/>
        <end position="820"/>
    </location>
</feature>
<feature type="compositionally biased region" description="Low complexity" evidence="1">
    <location>
        <begin position="1011"/>
        <end position="1028"/>
    </location>
</feature>
<dbReference type="PANTHER" id="PTHR11289">
    <property type="entry name" value="BREAST CANCER TYPE 2 SUSCEPTIBILITY PROTEIN BRCA2"/>
    <property type="match status" value="1"/>
</dbReference>
<dbReference type="GO" id="GO:0006355">
    <property type="term" value="P:regulation of DNA-templated transcription"/>
    <property type="evidence" value="ECO:0007669"/>
    <property type="project" value="TreeGrafter"/>
</dbReference>
<feature type="compositionally biased region" description="Low complexity" evidence="1">
    <location>
        <begin position="1853"/>
        <end position="1865"/>
    </location>
</feature>
<feature type="compositionally biased region" description="Basic and acidic residues" evidence="1">
    <location>
        <begin position="785"/>
        <end position="800"/>
    </location>
</feature>
<feature type="compositionally biased region" description="Low complexity" evidence="1">
    <location>
        <begin position="1695"/>
        <end position="1721"/>
    </location>
</feature>
<dbReference type="Pfam" id="PF09169">
    <property type="entry name" value="BRCA-2_helical"/>
    <property type="match status" value="1"/>
</dbReference>
<feature type="region of interest" description="Disordered" evidence="1">
    <location>
        <begin position="940"/>
        <end position="985"/>
    </location>
</feature>
<evidence type="ECO:0000259" key="2">
    <source>
        <dbReference type="Pfam" id="PF09103"/>
    </source>
</evidence>
<feature type="region of interest" description="Disordered" evidence="1">
    <location>
        <begin position="1695"/>
        <end position="1788"/>
    </location>
</feature>
<reference evidence="4 5" key="1">
    <citation type="journal article" date="2018" name="Plant J.">
        <title>Genome sequences of Chlorella sorokiniana UTEX 1602 and Micractinium conductrix SAG 241.80: implications to maltose excretion by a green alga.</title>
        <authorList>
            <person name="Arriola M.B."/>
            <person name="Velmurugan N."/>
            <person name="Zhang Y."/>
            <person name="Plunkett M.H."/>
            <person name="Hondzo H."/>
            <person name="Barney B.M."/>
        </authorList>
    </citation>
    <scope>NUCLEOTIDE SEQUENCE [LARGE SCALE GENOMIC DNA]</scope>
    <source>
        <strain evidence="4 5">SAG 241.80</strain>
    </source>
</reference>
<comment type="caution">
    <text evidence="4">The sequence shown here is derived from an EMBL/GenBank/DDBJ whole genome shotgun (WGS) entry which is preliminary data.</text>
</comment>
<feature type="domain" description="Breast cancer type 2 susceptibility protein helical" evidence="3">
    <location>
        <begin position="1148"/>
        <end position="1192"/>
    </location>
</feature>
<sequence>MLRVVELHRTATGWDLLPGGVVPACPPAATPAADGRQPAAAAPADEYPRFKPLAALFADCLAQDSQLNAAYAAAESTEPMSPQVAAWPLLEQAAGFVPETAVDAAPLRQLFMSVPAQQQRLPPAQQQRQPALHAPLQQQQVLPRQPPAPVPSIGGGGLQDFDVAVEAPAVGAAAATAGAAGGFDYDLDPSQPSPSLQCRPHAPWGGPAAWRPGFPQQAQRPQGAPSAASHPQQRPPIGPPPPWQQPGWQQPGGPHPPLPPQQRPSQQQRQQQQQARGPSGSAAQPQQQPTTRPAQQQQQQQQAQQQAQQGPTLQAPQGEQAPQAQPAEEDVMADVAPGAFMTAGAKKSWRMGKVAQERLEALQRSLGEEGEEAAPAGIAAAAAPGEGEQTAEAAATAATAPAEGTPAVVAAQGEPAALADALSAAEAAPAPSEAAAGAAQEVAAAEGLQAAGEASTAAPAVAAAAPAAAAAEAPAAEAEALGIPMLPDTAPAEPLLQFLPATAVSEPADLSSLGFSEEAISLETAQQLAAAEAAALEDRQQTAAGAAQRAGAAAAADVAAAAGAAADAAPTSGSKRSREAPQPEPEGRPPKRHSGQAAGPAAGDAGGGGHSPQQPVPVAAAAQQAAAAGPARPGQVPMLGFQTGRGAAVTVDAAKLLAAQRLLGGGSSSEDGREDDEEEEEQQKQQQQQQPASPSAQQQQQEQQQQHKPQQHPPEQAQQEHARQAAAAPVPAGLVQFGFHTGRGSAVKIDAAKMAAAKRLLGSGGSSDEAEEEEQPSLPPQEQPQEQHVEPPQEQQERGQHAAASPAPQQQQPVASNQVQMPGFSTGRGGGVKVDAARLKAAQQLFGGGGAESEACDEEEGDQQQQAAEEAAPAGDCTPLLRKQVLRSRPSMGGDAAKPAGSSSGATPAGGNAGGSTTPASAPALGRSKLAALSRFAPGAASTGKLKQKGRRPFVTPVAPGSAGRKFKAPGKTAGTPGSACGPSRLAASKPAVQLHNLEGSLLRQLLASTGPAAHAAAAGEPAAVPDAGRADASKGAAAAGPPAPQPPAPASPLPLDSTVCAEWRVPDLPPPPGSASPAEAAAATAAGEVSADGSAAAATAAGELGAGVSTAAAAAAVEAAAAAEMSAAAAPAAGGDALATGQPLPASVGWQELRQRLLDAGANPSYATADWARNHYRWVVWKLARLCLSLCGGGGGGSGGASPAVPHLLTAAVVLDELKIRYEREFIRGHRPHLKAVLQQDMPASAAMVLMVASVHFPPPPAAAGDGSGGGEAGQGGAVQGAAAALTLELTDGWYWVRAAGDERLAQLARSGRLGQGNKLRIVGAELSTQGPGDPLEAAGRSVLQVGANRVHRVPSGAKLGRPRSRGSYVPLAQFAQEGGVLPQTLVVVNRVYPALTFSGFQGRPGMVQTPRQQERMQRGQDEKQAQLAAEAEAAVQRTELQTCRNWLQQGKRGGMTQMDRIYAQHVVAQAGGGSGGGDDVLLSQLNPVDQKELQRYMEARRATLAKQQEEWVAQRRSEAGGAPDYTRQILELQVGEVTHAALADRLPGGRAAWRPHTVHISAWLANENLKEELKEGAVYRVTHLAVDKFQSRGCLALSTTKGTAWTQQAPSAAALPPELLCRPVPRVHLGLSALPGAQPGTVLDYTGLLLGLSQRLQDSKEGFRSFQWLFFADASLEAQQQLAGQAQQQQRLAGQQARQAQRQAGEGQQQQQAEWQEQQPQDKPGRHQQQQDGQEQSDTQQQQSGQQQQQQQQQQRRPSKDWGAAPSGGIPAALQPAGGQAAGPGEAEDVRALAAALTRSSFAAALAVAAPEEAAGPPPSDPAPEPAAQQQQQQQQQQAVPQQAPSPPRQQQPEQGQQLLERQAPPPHEQQQQREQRPWLLAVKLSAKTQQLDWLGAGDVGSLFTLRDLELTGTDTAARLWRAAGNECTALERHRVAGLAAARAATARATRGSGGAPGGAPTAVPAAAAAAETAAWAAANSELVGELQARIQAVLQA</sequence>
<evidence type="ECO:0000313" key="4">
    <source>
        <dbReference type="EMBL" id="PSC74710.1"/>
    </source>
</evidence>
<dbReference type="InterPro" id="IPR012340">
    <property type="entry name" value="NA-bd_OB-fold"/>
</dbReference>
<dbReference type="Proteomes" id="UP000239649">
    <property type="component" value="Unassembled WGS sequence"/>
</dbReference>
<dbReference type="SUPFAM" id="SSF81872">
    <property type="entry name" value="BRCA2 helical domain"/>
    <property type="match status" value="1"/>
</dbReference>
<dbReference type="STRING" id="554055.A0A2P6VKX0"/>
<dbReference type="EMBL" id="LHPF02000004">
    <property type="protein sequence ID" value="PSC74710.1"/>
    <property type="molecule type" value="Genomic_DNA"/>
</dbReference>